<dbReference type="FunFam" id="3.40.50.300:FF:001863">
    <property type="entry name" value="Heparan sulfate 2-o-sulfotransferase"/>
    <property type="match status" value="2"/>
</dbReference>
<evidence type="ECO:0000256" key="6">
    <source>
        <dbReference type="ARBA" id="ARBA00022989"/>
    </source>
</evidence>
<dbReference type="GO" id="GO:0008146">
    <property type="term" value="F:sulfotransferase activity"/>
    <property type="evidence" value="ECO:0007669"/>
    <property type="project" value="InterPro"/>
</dbReference>
<dbReference type="Pfam" id="PF03567">
    <property type="entry name" value="Sulfotransfer_2"/>
    <property type="match status" value="2"/>
</dbReference>
<keyword evidence="9" id="KW-0325">Glycoprotein</keyword>
<evidence type="ECO:0000256" key="5">
    <source>
        <dbReference type="ARBA" id="ARBA00022968"/>
    </source>
</evidence>
<keyword evidence="11" id="KW-1185">Reference proteome</keyword>
<evidence type="ECO:0000313" key="10">
    <source>
        <dbReference type="EMBL" id="EDW18978.2"/>
    </source>
</evidence>
<dbReference type="SUPFAM" id="SSF52540">
    <property type="entry name" value="P-loop containing nucleoside triphosphate hydrolases"/>
    <property type="match status" value="2"/>
</dbReference>
<dbReference type="HOGENOM" id="CLU_045310_3_1_1"/>
<dbReference type="AlphaFoldDB" id="B4KZM2"/>
<evidence type="ECO:0000256" key="4">
    <source>
        <dbReference type="ARBA" id="ARBA00022692"/>
    </source>
</evidence>
<dbReference type="eggNOG" id="KOG3922">
    <property type="taxonomic scope" value="Eukaryota"/>
</dbReference>
<dbReference type="InterPro" id="IPR007734">
    <property type="entry name" value="Heparan_SO4_2-O-STrfase"/>
</dbReference>
<keyword evidence="8" id="KW-0472">Membrane</keyword>
<sequence length="630" mass="74092">MKRKRLQHLTSSAQVNNTPRAQLDTLFFNRVPKAGSQKLMALLKLLAQRNNFQARRDPKHLYETILMDTGFARHLLEAEILNCSTANSYTKHMAFLNFTEFGQPWPIYINLVRDPIERLVSWFYYARAPWYLADRVNTFGSKFKVPSLQWLKKDFNHCLLTHDPECVYEQLDMEHLDDHRRQTLFFCGQQTKFCMPFNSRSAMQQAKRNVEQHYAVVGTWEDTNTTLRVLEAYIPRYFAGATDLYYAMPSNMENVNRNAFRPALSEQARALLSRNLTQEIEFYQFVRQRLNKQFIAVQQMAQTNDDDDEAGFNLAADALNNTKKAEADFVFFNRVPKVGSQSLMELMRRLGKINGFVHARNKGSVRETIMLPKEGQKTLIGDLLTRPKPHVYSQHIAYINFTRFQMPRPIYINLVRDPIERIISWHYYVRARWYYNDMKAKLGENAIKMPSDEFLNLDLDTCVRNHDPHCTFEQMQVKNPAGDHRRQTLFFCGMNRKLCMPFNSPVAMQKAKHTVESEYAVVGTWEDTNITLTVLEHYIPRYFRHAKVAYYLGEERLSRINRNNVTRIVSDETRQILRKNLTNEIEFYEFCKQRLYLQYAALGNGKRFGDDDYLLMPEMHGDDAKDDSEY</sequence>
<dbReference type="InParanoid" id="B4KZM2"/>
<dbReference type="EMBL" id="CH933809">
    <property type="protein sequence ID" value="EDW18978.2"/>
    <property type="molecule type" value="Genomic_DNA"/>
</dbReference>
<comment type="similarity">
    <text evidence="2">Belongs to the sulfotransferase 3 family.</text>
</comment>
<dbReference type="PANTHER" id="PTHR12129:SF20">
    <property type="entry name" value="HEPARAN SULFATE 2-O-SULFOTRANSFERASE PIPE"/>
    <property type="match status" value="1"/>
</dbReference>
<dbReference type="GO" id="GO:0000139">
    <property type="term" value="C:Golgi membrane"/>
    <property type="evidence" value="ECO:0007669"/>
    <property type="project" value="UniProtKB-SubCell"/>
</dbReference>
<evidence type="ECO:0000256" key="3">
    <source>
        <dbReference type="ARBA" id="ARBA00022679"/>
    </source>
</evidence>
<proteinExistence type="inferred from homology"/>
<dbReference type="InterPro" id="IPR027417">
    <property type="entry name" value="P-loop_NTPase"/>
</dbReference>
<gene>
    <name evidence="10" type="primary">Dmoj\GI13537</name>
    <name evidence="10" type="ORF">Dmoj_GI13537</name>
</gene>
<dbReference type="OrthoDB" id="10019582at2759"/>
<dbReference type="Proteomes" id="UP000009192">
    <property type="component" value="Unassembled WGS sequence"/>
</dbReference>
<evidence type="ECO:0000256" key="2">
    <source>
        <dbReference type="ARBA" id="ARBA00010569"/>
    </source>
</evidence>
<dbReference type="FunCoup" id="B4KZM2">
    <property type="interactions" value="3"/>
</dbReference>
<name>B4KZM2_DROMO</name>
<keyword evidence="3 10" id="KW-0808">Transferase</keyword>
<reference evidence="10 11" key="1">
    <citation type="journal article" date="2007" name="Nature">
        <title>Evolution of genes and genomes on the Drosophila phylogeny.</title>
        <authorList>
            <consortium name="Drosophila 12 Genomes Consortium"/>
            <person name="Clark A.G."/>
            <person name="Eisen M.B."/>
            <person name="Smith D.R."/>
            <person name="Bergman C.M."/>
            <person name="Oliver B."/>
            <person name="Markow T.A."/>
            <person name="Kaufman T.C."/>
            <person name="Kellis M."/>
            <person name="Gelbart W."/>
            <person name="Iyer V.N."/>
            <person name="Pollard D.A."/>
            <person name="Sackton T.B."/>
            <person name="Larracuente A.M."/>
            <person name="Singh N.D."/>
            <person name="Abad J.P."/>
            <person name="Abt D.N."/>
            <person name="Adryan B."/>
            <person name="Aguade M."/>
            <person name="Akashi H."/>
            <person name="Anderson W.W."/>
            <person name="Aquadro C.F."/>
            <person name="Ardell D.H."/>
            <person name="Arguello R."/>
            <person name="Artieri C.G."/>
            <person name="Barbash D.A."/>
            <person name="Barker D."/>
            <person name="Barsanti P."/>
            <person name="Batterham P."/>
            <person name="Batzoglou S."/>
            <person name="Begun D."/>
            <person name="Bhutkar A."/>
            <person name="Blanco E."/>
            <person name="Bosak S.A."/>
            <person name="Bradley R.K."/>
            <person name="Brand A.D."/>
            <person name="Brent M.R."/>
            <person name="Brooks A.N."/>
            <person name="Brown R.H."/>
            <person name="Butlin R.K."/>
            <person name="Caggese C."/>
            <person name="Calvi B.R."/>
            <person name="Bernardo de Carvalho A."/>
            <person name="Caspi A."/>
            <person name="Castrezana S."/>
            <person name="Celniker S.E."/>
            <person name="Chang J.L."/>
            <person name="Chapple C."/>
            <person name="Chatterji S."/>
            <person name="Chinwalla A."/>
            <person name="Civetta A."/>
            <person name="Clifton S.W."/>
            <person name="Comeron J.M."/>
            <person name="Costello J.C."/>
            <person name="Coyne J.A."/>
            <person name="Daub J."/>
            <person name="David R.G."/>
            <person name="Delcher A.L."/>
            <person name="Delehaunty K."/>
            <person name="Do C.B."/>
            <person name="Ebling H."/>
            <person name="Edwards K."/>
            <person name="Eickbush T."/>
            <person name="Evans J.D."/>
            <person name="Filipski A."/>
            <person name="Findeiss S."/>
            <person name="Freyhult E."/>
            <person name="Fulton L."/>
            <person name="Fulton R."/>
            <person name="Garcia A.C."/>
            <person name="Gardiner A."/>
            <person name="Garfield D.A."/>
            <person name="Garvin B.E."/>
            <person name="Gibson G."/>
            <person name="Gilbert D."/>
            <person name="Gnerre S."/>
            <person name="Godfrey J."/>
            <person name="Good R."/>
            <person name="Gotea V."/>
            <person name="Gravely B."/>
            <person name="Greenberg A.J."/>
            <person name="Griffiths-Jones S."/>
            <person name="Gross S."/>
            <person name="Guigo R."/>
            <person name="Gustafson E.A."/>
            <person name="Haerty W."/>
            <person name="Hahn M.W."/>
            <person name="Halligan D.L."/>
            <person name="Halpern A.L."/>
            <person name="Halter G.M."/>
            <person name="Han M.V."/>
            <person name="Heger A."/>
            <person name="Hillier L."/>
            <person name="Hinrichs A.S."/>
            <person name="Holmes I."/>
            <person name="Hoskins R.A."/>
            <person name="Hubisz M.J."/>
            <person name="Hultmark D."/>
            <person name="Huntley M.A."/>
            <person name="Jaffe D.B."/>
            <person name="Jagadeeshan S."/>
            <person name="Jeck W.R."/>
            <person name="Johnson J."/>
            <person name="Jones C.D."/>
            <person name="Jordan W.C."/>
            <person name="Karpen G.H."/>
            <person name="Kataoka E."/>
            <person name="Keightley P.D."/>
            <person name="Kheradpour P."/>
            <person name="Kirkness E.F."/>
            <person name="Koerich L.B."/>
            <person name="Kristiansen K."/>
            <person name="Kudrna D."/>
            <person name="Kulathinal R.J."/>
            <person name="Kumar S."/>
            <person name="Kwok R."/>
            <person name="Lander E."/>
            <person name="Langley C.H."/>
            <person name="Lapoint R."/>
            <person name="Lazzaro B.P."/>
            <person name="Lee S.J."/>
            <person name="Levesque L."/>
            <person name="Li R."/>
            <person name="Lin C.F."/>
            <person name="Lin M.F."/>
            <person name="Lindblad-Toh K."/>
            <person name="Llopart A."/>
            <person name="Long M."/>
            <person name="Low L."/>
            <person name="Lozovsky E."/>
            <person name="Lu J."/>
            <person name="Luo M."/>
            <person name="Machado C.A."/>
            <person name="Makalowski W."/>
            <person name="Marzo M."/>
            <person name="Matsuda M."/>
            <person name="Matzkin L."/>
            <person name="McAllister B."/>
            <person name="McBride C.S."/>
            <person name="McKernan B."/>
            <person name="McKernan K."/>
            <person name="Mendez-Lago M."/>
            <person name="Minx P."/>
            <person name="Mollenhauer M.U."/>
            <person name="Montooth K."/>
            <person name="Mount S.M."/>
            <person name="Mu X."/>
            <person name="Myers E."/>
            <person name="Negre B."/>
            <person name="Newfeld S."/>
            <person name="Nielsen R."/>
            <person name="Noor M.A."/>
            <person name="O'Grady P."/>
            <person name="Pachter L."/>
            <person name="Papaceit M."/>
            <person name="Parisi M.J."/>
            <person name="Parisi M."/>
            <person name="Parts L."/>
            <person name="Pedersen J.S."/>
            <person name="Pesole G."/>
            <person name="Phillippy A.M."/>
            <person name="Ponting C.P."/>
            <person name="Pop M."/>
            <person name="Porcelli D."/>
            <person name="Powell J.R."/>
            <person name="Prohaska S."/>
            <person name="Pruitt K."/>
            <person name="Puig M."/>
            <person name="Quesneville H."/>
            <person name="Ram K.R."/>
            <person name="Rand D."/>
            <person name="Rasmussen M.D."/>
            <person name="Reed L.K."/>
            <person name="Reenan R."/>
            <person name="Reily A."/>
            <person name="Remington K.A."/>
            <person name="Rieger T.T."/>
            <person name="Ritchie M.G."/>
            <person name="Robin C."/>
            <person name="Rogers Y.H."/>
            <person name="Rohde C."/>
            <person name="Rozas J."/>
            <person name="Rubenfield M.J."/>
            <person name="Ruiz A."/>
            <person name="Russo S."/>
            <person name="Salzberg S.L."/>
            <person name="Sanchez-Gracia A."/>
            <person name="Saranga D.J."/>
            <person name="Sato H."/>
            <person name="Schaeffer S.W."/>
            <person name="Schatz M.C."/>
            <person name="Schlenke T."/>
            <person name="Schwartz R."/>
            <person name="Segarra C."/>
            <person name="Singh R.S."/>
            <person name="Sirot L."/>
            <person name="Sirota M."/>
            <person name="Sisneros N.B."/>
            <person name="Smith C.D."/>
            <person name="Smith T.F."/>
            <person name="Spieth J."/>
            <person name="Stage D.E."/>
            <person name="Stark A."/>
            <person name="Stephan W."/>
            <person name="Strausberg R.L."/>
            <person name="Strempel S."/>
            <person name="Sturgill D."/>
            <person name="Sutton G."/>
            <person name="Sutton G.G."/>
            <person name="Tao W."/>
            <person name="Teichmann S."/>
            <person name="Tobari Y.N."/>
            <person name="Tomimura Y."/>
            <person name="Tsolas J.M."/>
            <person name="Valente V.L."/>
            <person name="Venter E."/>
            <person name="Venter J.C."/>
            <person name="Vicario S."/>
            <person name="Vieira F.G."/>
            <person name="Vilella A.J."/>
            <person name="Villasante A."/>
            <person name="Walenz B."/>
            <person name="Wang J."/>
            <person name="Wasserman M."/>
            <person name="Watts T."/>
            <person name="Wilson D."/>
            <person name="Wilson R.K."/>
            <person name="Wing R.A."/>
            <person name="Wolfner M.F."/>
            <person name="Wong A."/>
            <person name="Wong G.K."/>
            <person name="Wu C.I."/>
            <person name="Wu G."/>
            <person name="Yamamoto D."/>
            <person name="Yang H.P."/>
            <person name="Yang S.P."/>
            <person name="Yorke J.A."/>
            <person name="Yoshida K."/>
            <person name="Zdobnov E."/>
            <person name="Zhang P."/>
            <person name="Zhang Y."/>
            <person name="Zimin A.V."/>
            <person name="Baldwin J."/>
            <person name="Abdouelleil A."/>
            <person name="Abdulkadir J."/>
            <person name="Abebe A."/>
            <person name="Abera B."/>
            <person name="Abreu J."/>
            <person name="Acer S.C."/>
            <person name="Aftuck L."/>
            <person name="Alexander A."/>
            <person name="An P."/>
            <person name="Anderson E."/>
            <person name="Anderson S."/>
            <person name="Arachi H."/>
            <person name="Azer M."/>
            <person name="Bachantsang P."/>
            <person name="Barry A."/>
            <person name="Bayul T."/>
            <person name="Berlin A."/>
            <person name="Bessette D."/>
            <person name="Bloom T."/>
            <person name="Blye J."/>
            <person name="Boguslavskiy L."/>
            <person name="Bonnet C."/>
            <person name="Boukhgalter B."/>
            <person name="Bourzgui I."/>
            <person name="Brown A."/>
            <person name="Cahill P."/>
            <person name="Channer S."/>
            <person name="Cheshatsang Y."/>
            <person name="Chuda L."/>
            <person name="Citroen M."/>
            <person name="Collymore A."/>
            <person name="Cooke P."/>
            <person name="Costello M."/>
            <person name="D'Aco K."/>
            <person name="Daza R."/>
            <person name="De Haan G."/>
            <person name="DeGray S."/>
            <person name="DeMaso C."/>
            <person name="Dhargay N."/>
            <person name="Dooley K."/>
            <person name="Dooley E."/>
            <person name="Doricent M."/>
            <person name="Dorje P."/>
            <person name="Dorjee K."/>
            <person name="Dupes A."/>
            <person name="Elong R."/>
            <person name="Falk J."/>
            <person name="Farina A."/>
            <person name="Faro S."/>
            <person name="Ferguson D."/>
            <person name="Fisher S."/>
            <person name="Foley C.D."/>
            <person name="Franke A."/>
            <person name="Friedrich D."/>
            <person name="Gadbois L."/>
            <person name="Gearin G."/>
            <person name="Gearin C.R."/>
            <person name="Giannoukos G."/>
            <person name="Goode T."/>
            <person name="Graham J."/>
            <person name="Grandbois E."/>
            <person name="Grewal S."/>
            <person name="Gyaltsen K."/>
            <person name="Hafez N."/>
            <person name="Hagos B."/>
            <person name="Hall J."/>
            <person name="Henson C."/>
            <person name="Hollinger A."/>
            <person name="Honan T."/>
            <person name="Huard M.D."/>
            <person name="Hughes L."/>
            <person name="Hurhula B."/>
            <person name="Husby M.E."/>
            <person name="Kamat A."/>
            <person name="Kanga B."/>
            <person name="Kashin S."/>
            <person name="Khazanovich D."/>
            <person name="Kisner P."/>
            <person name="Lance K."/>
            <person name="Lara M."/>
            <person name="Lee W."/>
            <person name="Lennon N."/>
            <person name="Letendre F."/>
            <person name="LeVine R."/>
            <person name="Lipovsky A."/>
            <person name="Liu X."/>
            <person name="Liu J."/>
            <person name="Liu S."/>
            <person name="Lokyitsang T."/>
            <person name="Lokyitsang Y."/>
            <person name="Lubonja R."/>
            <person name="Lui A."/>
            <person name="MacDonald P."/>
            <person name="Magnisalis V."/>
            <person name="Maru K."/>
            <person name="Matthews C."/>
            <person name="McCusker W."/>
            <person name="McDonough S."/>
            <person name="Mehta T."/>
            <person name="Meldrim J."/>
            <person name="Meneus L."/>
            <person name="Mihai O."/>
            <person name="Mihalev A."/>
            <person name="Mihova T."/>
            <person name="Mittelman R."/>
            <person name="Mlenga V."/>
            <person name="Montmayeur A."/>
            <person name="Mulrain L."/>
            <person name="Navidi A."/>
            <person name="Naylor J."/>
            <person name="Negash T."/>
            <person name="Nguyen T."/>
            <person name="Nguyen N."/>
            <person name="Nicol R."/>
            <person name="Norbu C."/>
            <person name="Norbu N."/>
            <person name="Novod N."/>
            <person name="O'Neill B."/>
            <person name="Osman S."/>
            <person name="Markiewicz E."/>
            <person name="Oyono O.L."/>
            <person name="Patti C."/>
            <person name="Phunkhang P."/>
            <person name="Pierre F."/>
            <person name="Priest M."/>
            <person name="Raghuraman S."/>
            <person name="Rege F."/>
            <person name="Reyes R."/>
            <person name="Rise C."/>
            <person name="Rogov P."/>
            <person name="Ross K."/>
            <person name="Ryan E."/>
            <person name="Settipalli S."/>
            <person name="Shea T."/>
            <person name="Sherpa N."/>
            <person name="Shi L."/>
            <person name="Shih D."/>
            <person name="Sparrow T."/>
            <person name="Spaulding J."/>
            <person name="Stalker J."/>
            <person name="Stange-Thomann N."/>
            <person name="Stavropoulos S."/>
            <person name="Stone C."/>
            <person name="Strader C."/>
            <person name="Tesfaye S."/>
            <person name="Thomson T."/>
            <person name="Thoulutsang Y."/>
            <person name="Thoulutsang D."/>
            <person name="Topham K."/>
            <person name="Topping I."/>
            <person name="Tsamla T."/>
            <person name="Vassiliev H."/>
            <person name="Vo A."/>
            <person name="Wangchuk T."/>
            <person name="Wangdi T."/>
            <person name="Weiand M."/>
            <person name="Wilkinson J."/>
            <person name="Wilson A."/>
            <person name="Yadav S."/>
            <person name="Young G."/>
            <person name="Yu Q."/>
            <person name="Zembek L."/>
            <person name="Zhong D."/>
            <person name="Zimmer A."/>
            <person name="Zwirko Z."/>
            <person name="Jaffe D.B."/>
            <person name="Alvarez P."/>
            <person name="Brockman W."/>
            <person name="Butler J."/>
            <person name="Chin C."/>
            <person name="Gnerre S."/>
            <person name="Grabherr M."/>
            <person name="Kleber M."/>
            <person name="Mauceli E."/>
            <person name="MacCallum I."/>
        </authorList>
    </citation>
    <scope>NUCLEOTIDE SEQUENCE [LARGE SCALE GENOMIC DNA]</scope>
    <source>
        <strain evidence="11">Tucson 15081-1352.22</strain>
    </source>
</reference>
<dbReference type="PANTHER" id="PTHR12129">
    <property type="entry name" value="HEPARAN SULFATE 2-O-SULFOTRANSFERASE"/>
    <property type="match status" value="1"/>
</dbReference>
<dbReference type="EC" id="2.8.2.-" evidence="10"/>
<keyword evidence="6" id="KW-1133">Transmembrane helix</keyword>
<evidence type="ECO:0000256" key="1">
    <source>
        <dbReference type="ARBA" id="ARBA00004323"/>
    </source>
</evidence>
<comment type="subcellular location">
    <subcellularLocation>
        <location evidence="1">Golgi apparatus membrane</location>
        <topology evidence="1">Single-pass type II membrane protein</topology>
    </subcellularLocation>
</comment>
<evidence type="ECO:0000256" key="8">
    <source>
        <dbReference type="ARBA" id="ARBA00023136"/>
    </source>
</evidence>
<evidence type="ECO:0000256" key="9">
    <source>
        <dbReference type="ARBA" id="ARBA00023180"/>
    </source>
</evidence>
<protein>
    <submittedName>
        <fullName evidence="10">Uncharacterized protein</fullName>
        <ecNumber evidence="10">2.8.2.-</ecNumber>
    </submittedName>
</protein>
<evidence type="ECO:0000256" key="7">
    <source>
        <dbReference type="ARBA" id="ARBA00023034"/>
    </source>
</evidence>
<organism evidence="10 11">
    <name type="scientific">Drosophila mojavensis</name>
    <name type="common">Fruit fly</name>
    <dbReference type="NCBI Taxonomy" id="7230"/>
    <lineage>
        <taxon>Eukaryota</taxon>
        <taxon>Metazoa</taxon>
        <taxon>Ecdysozoa</taxon>
        <taxon>Arthropoda</taxon>
        <taxon>Hexapoda</taxon>
        <taxon>Insecta</taxon>
        <taxon>Pterygota</taxon>
        <taxon>Neoptera</taxon>
        <taxon>Endopterygota</taxon>
        <taxon>Diptera</taxon>
        <taxon>Brachycera</taxon>
        <taxon>Muscomorpha</taxon>
        <taxon>Ephydroidea</taxon>
        <taxon>Drosophilidae</taxon>
        <taxon>Drosophila</taxon>
    </lineage>
</organism>
<dbReference type="KEGG" id="dmo:Dmoj_GI13537"/>
<accession>B4KZM2</accession>
<dbReference type="SMR" id="B4KZM2"/>
<keyword evidence="4" id="KW-0812">Transmembrane</keyword>
<keyword evidence="5" id="KW-0735">Signal-anchor</keyword>
<dbReference type="Gene3D" id="3.40.50.300">
    <property type="entry name" value="P-loop containing nucleotide triphosphate hydrolases"/>
    <property type="match status" value="2"/>
</dbReference>
<dbReference type="InterPro" id="IPR005331">
    <property type="entry name" value="Sulfotransferase"/>
</dbReference>
<keyword evidence="7" id="KW-0333">Golgi apparatus</keyword>
<evidence type="ECO:0000313" key="11">
    <source>
        <dbReference type="Proteomes" id="UP000009192"/>
    </source>
</evidence>